<evidence type="ECO:0000313" key="4">
    <source>
        <dbReference type="Proteomes" id="UP001519460"/>
    </source>
</evidence>
<proteinExistence type="predicted"/>
<feature type="compositionally biased region" description="Polar residues" evidence="1">
    <location>
        <begin position="199"/>
        <end position="225"/>
    </location>
</feature>
<feature type="compositionally biased region" description="Polar residues" evidence="1">
    <location>
        <begin position="173"/>
        <end position="183"/>
    </location>
</feature>
<feature type="domain" description="Death" evidence="2">
    <location>
        <begin position="282"/>
        <end position="367"/>
    </location>
</feature>
<dbReference type="Gene3D" id="1.10.533.10">
    <property type="entry name" value="Death Domain, Fas"/>
    <property type="match status" value="1"/>
</dbReference>
<feature type="compositionally biased region" description="Basic residues" evidence="1">
    <location>
        <begin position="1"/>
        <end position="10"/>
    </location>
</feature>
<dbReference type="CDD" id="cd01670">
    <property type="entry name" value="Death"/>
    <property type="match status" value="1"/>
</dbReference>
<keyword evidence="4" id="KW-1185">Reference proteome</keyword>
<sequence>MASRATRFHSHTAGESEDGRPANISLKTENSRINVNIQTIEGSVSVGNKNTITYHTSHSRRGDDSSSSETDSSDSDTDTFCDRHKIPKPGTVRDQMKYMKLPKQSTLVIQGGSQPIVLDRKGRPVNVTRQGNGTRRPAQQAPPPRSGGTAQPGRTTPQATPNTRTTAETTYTSGARHSSQGPYQAQVPPASAGRGHAPYSQSAFSGRNTSNTARPASQTPSTAQSRPYAATYTFMQTSQRTFIETVREPERPATSSRTSLEERNAQVDSVLRNLPEPYRVVDDSIIRMIVPHFGEGWRRVFRHLSVSDEDIDMTYQGLMPGNGISEVIHNLLLQWSRQHENPYVYVLAEAIVRAEQLQIIPHLKSAYLSSITQ</sequence>
<accession>A0ABD0JMX6</accession>
<dbReference type="PROSITE" id="PS50017">
    <property type="entry name" value="DEATH_DOMAIN"/>
    <property type="match status" value="1"/>
</dbReference>
<feature type="region of interest" description="Disordered" evidence="1">
    <location>
        <begin position="54"/>
        <end position="93"/>
    </location>
</feature>
<dbReference type="EMBL" id="JACVVK020000379">
    <property type="protein sequence ID" value="KAK7476316.1"/>
    <property type="molecule type" value="Genomic_DNA"/>
</dbReference>
<reference evidence="3 4" key="1">
    <citation type="journal article" date="2023" name="Sci. Data">
        <title>Genome assembly of the Korean intertidal mud-creeper Batillaria attramentaria.</title>
        <authorList>
            <person name="Patra A.K."/>
            <person name="Ho P.T."/>
            <person name="Jun S."/>
            <person name="Lee S.J."/>
            <person name="Kim Y."/>
            <person name="Won Y.J."/>
        </authorList>
    </citation>
    <scope>NUCLEOTIDE SEQUENCE [LARGE SCALE GENOMIC DNA]</scope>
    <source>
        <strain evidence="3">Wonlab-2016</strain>
    </source>
</reference>
<organism evidence="3 4">
    <name type="scientific">Batillaria attramentaria</name>
    <dbReference type="NCBI Taxonomy" id="370345"/>
    <lineage>
        <taxon>Eukaryota</taxon>
        <taxon>Metazoa</taxon>
        <taxon>Spiralia</taxon>
        <taxon>Lophotrochozoa</taxon>
        <taxon>Mollusca</taxon>
        <taxon>Gastropoda</taxon>
        <taxon>Caenogastropoda</taxon>
        <taxon>Sorbeoconcha</taxon>
        <taxon>Cerithioidea</taxon>
        <taxon>Batillariidae</taxon>
        <taxon>Batillaria</taxon>
    </lineage>
</organism>
<evidence type="ECO:0000313" key="3">
    <source>
        <dbReference type="EMBL" id="KAK7476316.1"/>
    </source>
</evidence>
<dbReference type="InterPro" id="IPR011029">
    <property type="entry name" value="DEATH-like_dom_sf"/>
</dbReference>
<dbReference type="Proteomes" id="UP001519460">
    <property type="component" value="Unassembled WGS sequence"/>
</dbReference>
<feature type="compositionally biased region" description="Low complexity" evidence="1">
    <location>
        <begin position="154"/>
        <end position="172"/>
    </location>
</feature>
<dbReference type="InterPro" id="IPR000488">
    <property type="entry name" value="Death_dom"/>
</dbReference>
<gene>
    <name evidence="3" type="ORF">BaRGS_00032434</name>
</gene>
<comment type="caution">
    <text evidence="3">The sequence shown here is derived from an EMBL/GenBank/DDBJ whole genome shotgun (WGS) entry which is preliminary data.</text>
</comment>
<name>A0ABD0JMX6_9CAEN</name>
<dbReference type="SUPFAM" id="SSF47986">
    <property type="entry name" value="DEATH domain"/>
    <property type="match status" value="1"/>
</dbReference>
<protein>
    <recommendedName>
        <fullName evidence="2">Death domain-containing protein</fullName>
    </recommendedName>
</protein>
<evidence type="ECO:0000259" key="2">
    <source>
        <dbReference type="PROSITE" id="PS50017"/>
    </source>
</evidence>
<evidence type="ECO:0000256" key="1">
    <source>
        <dbReference type="SAM" id="MobiDB-lite"/>
    </source>
</evidence>
<feature type="region of interest" description="Disordered" evidence="1">
    <location>
        <begin position="245"/>
        <end position="264"/>
    </location>
</feature>
<feature type="region of interest" description="Disordered" evidence="1">
    <location>
        <begin position="1"/>
        <end position="27"/>
    </location>
</feature>
<feature type="region of interest" description="Disordered" evidence="1">
    <location>
        <begin position="113"/>
        <end position="229"/>
    </location>
</feature>
<dbReference type="AlphaFoldDB" id="A0ABD0JMX6"/>